<gene>
    <name evidence="12" type="ORF">HPULCUR_007826</name>
</gene>
<reference evidence="12 13" key="1">
    <citation type="submission" date="2024-04" db="EMBL/GenBank/DDBJ databases">
        <title>genome sequences of Mucor flavus KT1a and Helicostylum pulchrum KT1b strains isolation_sourced from the surface of a dry-aged beef.</title>
        <authorList>
            <person name="Toyotome T."/>
            <person name="Hosono M."/>
            <person name="Torimaru M."/>
            <person name="Fukuda K."/>
            <person name="Mikami N."/>
        </authorList>
    </citation>
    <scope>NUCLEOTIDE SEQUENCE [LARGE SCALE GENOMIC DNA]</scope>
    <source>
        <strain evidence="12 13">KT1b</strain>
    </source>
</reference>
<evidence type="ECO:0000256" key="11">
    <source>
        <dbReference type="SAM" id="Coils"/>
    </source>
</evidence>
<evidence type="ECO:0000256" key="2">
    <source>
        <dbReference type="ARBA" id="ARBA00010877"/>
    </source>
</evidence>
<keyword evidence="5 10" id="KW-0999">Mitochondrion inner membrane</keyword>
<evidence type="ECO:0000256" key="4">
    <source>
        <dbReference type="ARBA" id="ARBA00022692"/>
    </source>
</evidence>
<comment type="similarity">
    <text evidence="2 10">Belongs to the MICOS complex subunit Mic60 family.</text>
</comment>
<evidence type="ECO:0000313" key="13">
    <source>
        <dbReference type="Proteomes" id="UP001476247"/>
    </source>
</evidence>
<keyword evidence="7 10" id="KW-0496">Mitochondrion</keyword>
<feature type="transmembrane region" description="Helical" evidence="10">
    <location>
        <begin position="50"/>
        <end position="69"/>
    </location>
</feature>
<comment type="subunit">
    <text evidence="10">Component of the mitochondrial contact site and cristae organizing system (MICOS) complex.</text>
</comment>
<keyword evidence="11" id="KW-0175">Coiled coil</keyword>
<proteinExistence type="inferred from homology"/>
<keyword evidence="8 10" id="KW-0472">Membrane</keyword>
<sequence>MLRASKLYSNGAIRSNLLSNQRISQVVFKRCESTVSTSEKKKSGSVLGKILGATILVGSVYGGASYYALNDKEFRDTFTTYVPGAQQTLEFVEDMQKMQDLDSYRDQASDWKKQAEEYTESAKSFGTKIQESATDAVDYATEAFQQLTGQKESPKPFEKAKSVSEVNLITTTKNINQKTPTDTTTTASLTTGNSQAPAIVAVAIEKPEPILVKSIQSNNAVVRELSQIVYELASILNDSGLSGLGREIIKEAEEKIEKINQGFVRLDNEQAAILESLKELGSKGEKIEGSLEKFHVEAGQAIEQAHIRTAEQIIAREAQLKNQFEQTRAEMKTSFAQQLAADLNAQAERLEQARVNALAAQAQELQNSFVKQVKLLVEQERAGRLAKLDDISKRFKSLEKYSVKNAEALDRSRQNHVIHVTLDAFQDTLQAPHKQSFADELQALSFNTKQDKVIQTVLNVIPKEIAQEGVNSISELSVRFEQVADEVRQVALVPEDGGFGSHIISIIMSYLMFKKAGLIQGDDVESILSRTGYYLKRDNLEFAARELNQLNGWPKRLAQDWIESARRHLEVKQALEVAETQAVLLSLLEV</sequence>
<dbReference type="PANTHER" id="PTHR15415">
    <property type="entry name" value="MITOFILIN"/>
    <property type="match status" value="1"/>
</dbReference>
<comment type="subcellular location">
    <subcellularLocation>
        <location evidence="1 10">Mitochondrion inner membrane</location>
        <topology evidence="1 10">Single-pass membrane protein</topology>
    </subcellularLocation>
</comment>
<evidence type="ECO:0000256" key="3">
    <source>
        <dbReference type="ARBA" id="ARBA00018116"/>
    </source>
</evidence>
<evidence type="ECO:0000313" key="12">
    <source>
        <dbReference type="EMBL" id="GAA5802362.1"/>
    </source>
</evidence>
<evidence type="ECO:0000256" key="1">
    <source>
        <dbReference type="ARBA" id="ARBA00004434"/>
    </source>
</evidence>
<evidence type="ECO:0000256" key="6">
    <source>
        <dbReference type="ARBA" id="ARBA00022989"/>
    </source>
</evidence>
<dbReference type="EMBL" id="BAABUJ010000022">
    <property type="protein sequence ID" value="GAA5802362.1"/>
    <property type="molecule type" value="Genomic_DNA"/>
</dbReference>
<keyword evidence="4 10" id="KW-0812">Transmembrane</keyword>
<comment type="caution">
    <text evidence="12">The sequence shown here is derived from an EMBL/GenBank/DDBJ whole genome shotgun (WGS) entry which is preliminary data.</text>
</comment>
<accession>A0ABP9Y5W5</accession>
<dbReference type="Proteomes" id="UP001476247">
    <property type="component" value="Unassembled WGS sequence"/>
</dbReference>
<evidence type="ECO:0000256" key="5">
    <source>
        <dbReference type="ARBA" id="ARBA00022792"/>
    </source>
</evidence>
<name>A0ABP9Y5W5_9FUNG</name>
<keyword evidence="13" id="KW-1185">Reference proteome</keyword>
<dbReference type="Pfam" id="PF09731">
    <property type="entry name" value="Mitofilin"/>
    <property type="match status" value="2"/>
</dbReference>
<protein>
    <recommendedName>
        <fullName evidence="3 10">MICOS complex subunit MIC60</fullName>
    </recommendedName>
    <alternativeName>
        <fullName evidence="10">Mitofilin</fullName>
    </alternativeName>
</protein>
<dbReference type="PANTHER" id="PTHR15415:SF7">
    <property type="entry name" value="MICOS COMPLEX SUBUNIT MIC60"/>
    <property type="match status" value="1"/>
</dbReference>
<keyword evidence="6 10" id="KW-1133">Transmembrane helix</keyword>
<evidence type="ECO:0000256" key="7">
    <source>
        <dbReference type="ARBA" id="ARBA00023128"/>
    </source>
</evidence>
<evidence type="ECO:0000256" key="10">
    <source>
        <dbReference type="RuleBase" id="RU363000"/>
    </source>
</evidence>
<dbReference type="InterPro" id="IPR019133">
    <property type="entry name" value="MIC60"/>
</dbReference>
<feature type="coiled-coil region" evidence="11">
    <location>
        <begin position="310"/>
        <end position="363"/>
    </location>
</feature>
<comment type="function">
    <text evidence="9">Component of the MICOS complex, a large protein complex of the mitochondrial inner membrane that plays crucial roles in the maintenance of crista junctions, inner membrane architecture, and formation of contact sites to the outer membrane. Plays a role in keeping cristae membranes connected to the inner boundary membrane. Also promotes protein import via the mitochondrial intermembrane space assembly (MIA) pathway.</text>
</comment>
<evidence type="ECO:0000256" key="9">
    <source>
        <dbReference type="ARBA" id="ARBA00025571"/>
    </source>
</evidence>
<evidence type="ECO:0000256" key="8">
    <source>
        <dbReference type="ARBA" id="ARBA00023136"/>
    </source>
</evidence>
<organism evidence="12 13">
    <name type="scientific">Helicostylum pulchrum</name>
    <dbReference type="NCBI Taxonomy" id="562976"/>
    <lineage>
        <taxon>Eukaryota</taxon>
        <taxon>Fungi</taxon>
        <taxon>Fungi incertae sedis</taxon>
        <taxon>Mucoromycota</taxon>
        <taxon>Mucoromycotina</taxon>
        <taxon>Mucoromycetes</taxon>
        <taxon>Mucorales</taxon>
        <taxon>Mucorineae</taxon>
        <taxon>Mucoraceae</taxon>
        <taxon>Helicostylum</taxon>
    </lineage>
</organism>